<name>A0AAV9VKK9_9PEZI</name>
<accession>A0AAV9VKK9</accession>
<gene>
    <name evidence="1" type="ORF">TWF730_005805</name>
</gene>
<evidence type="ECO:0000313" key="1">
    <source>
        <dbReference type="EMBL" id="KAK6362108.1"/>
    </source>
</evidence>
<reference evidence="1 2" key="1">
    <citation type="submission" date="2019-10" db="EMBL/GenBank/DDBJ databases">
        <authorList>
            <person name="Palmer J.M."/>
        </authorList>
    </citation>
    <scope>NUCLEOTIDE SEQUENCE [LARGE SCALE GENOMIC DNA]</scope>
    <source>
        <strain evidence="1 2">TWF730</strain>
    </source>
</reference>
<dbReference type="Proteomes" id="UP001373714">
    <property type="component" value="Unassembled WGS sequence"/>
</dbReference>
<keyword evidence="2" id="KW-1185">Reference proteome</keyword>
<protein>
    <submittedName>
        <fullName evidence="1">Uncharacterized protein</fullName>
    </submittedName>
</protein>
<sequence length="270" mass="30119">MTFENGRPTFIEEVSPPPSWVATAKGIVTTRVNGFSTSTQKKQEAIGMTKEVLSKVLELFETYLYEGDKEGAIEPYTFLTAGSAFRVLNNISATTTSIDIWSISGLHSHAANETGKILSQSPIGQLYNINFDLFNSTIGADMAYYNSSKLFGAYTRNTAIPPVWQGPRKWFTLYALPIEWQIQTEMTRMSSWYKAGMAHDKGYINSQQHVLGLMWELSGMGQERVNISGVNEWLIEYQAPGNKFSYAAGLVDAVKVEFIKYVKNGGKYAP</sequence>
<organism evidence="1 2">
    <name type="scientific">Orbilia blumenaviensis</name>
    <dbReference type="NCBI Taxonomy" id="1796055"/>
    <lineage>
        <taxon>Eukaryota</taxon>
        <taxon>Fungi</taxon>
        <taxon>Dikarya</taxon>
        <taxon>Ascomycota</taxon>
        <taxon>Pezizomycotina</taxon>
        <taxon>Orbiliomycetes</taxon>
        <taxon>Orbiliales</taxon>
        <taxon>Orbiliaceae</taxon>
        <taxon>Orbilia</taxon>
    </lineage>
</organism>
<evidence type="ECO:0000313" key="2">
    <source>
        <dbReference type="Proteomes" id="UP001373714"/>
    </source>
</evidence>
<dbReference type="EMBL" id="JAVHNS010000002">
    <property type="protein sequence ID" value="KAK6362108.1"/>
    <property type="molecule type" value="Genomic_DNA"/>
</dbReference>
<proteinExistence type="predicted"/>
<dbReference type="AlphaFoldDB" id="A0AAV9VKK9"/>
<comment type="caution">
    <text evidence="1">The sequence shown here is derived from an EMBL/GenBank/DDBJ whole genome shotgun (WGS) entry which is preliminary data.</text>
</comment>